<dbReference type="AlphaFoldDB" id="A0A8J3E4Y1"/>
<evidence type="ECO:0000259" key="1">
    <source>
        <dbReference type="Pfam" id="PF13470"/>
    </source>
</evidence>
<organism evidence="3 4">
    <name type="scientific">Aliidongia dinghuensis</name>
    <dbReference type="NCBI Taxonomy" id="1867774"/>
    <lineage>
        <taxon>Bacteria</taxon>
        <taxon>Pseudomonadati</taxon>
        <taxon>Pseudomonadota</taxon>
        <taxon>Alphaproteobacteria</taxon>
        <taxon>Rhodospirillales</taxon>
        <taxon>Dongiaceae</taxon>
        <taxon>Aliidongia</taxon>
    </lineage>
</organism>
<reference evidence="3" key="2">
    <citation type="submission" date="2020-09" db="EMBL/GenBank/DDBJ databases">
        <authorList>
            <person name="Sun Q."/>
            <person name="Zhou Y."/>
        </authorList>
    </citation>
    <scope>NUCLEOTIDE SEQUENCE</scope>
    <source>
        <strain evidence="3">CGMCC 1.15725</strain>
    </source>
</reference>
<dbReference type="Proteomes" id="UP000646365">
    <property type="component" value="Unassembled WGS sequence"/>
</dbReference>
<name>A0A8J3E4Y1_9PROT</name>
<proteinExistence type="predicted"/>
<sequence>MLTLAEAGFFRLRWSKEVLDETERAIAALFADKGKPNPEAVAALQRARMEEAFEEAMVSDFEALKCVCVGLPDPGDAHVIAAALKTQAATIVTDNLKDFPAAFLEPMNIEARSTDAFIADTIALDPGRAVAAIRRMRERFKRPEMTAEHLLIGMEAAGLTETVDTLRGYVLSL</sequence>
<accession>A0A8J3E4Y1</accession>
<evidence type="ECO:0000259" key="2">
    <source>
        <dbReference type="Pfam" id="PF26343"/>
    </source>
</evidence>
<dbReference type="EMBL" id="BMJQ01000011">
    <property type="protein sequence ID" value="GGF30982.1"/>
    <property type="molecule type" value="Genomic_DNA"/>
</dbReference>
<feature type="domain" description="PIN" evidence="1">
    <location>
        <begin position="2"/>
        <end position="96"/>
    </location>
</feature>
<evidence type="ECO:0008006" key="5">
    <source>
        <dbReference type="Google" id="ProtNLM"/>
    </source>
</evidence>
<dbReference type="Pfam" id="PF26343">
    <property type="entry name" value="VapC50_C"/>
    <property type="match status" value="1"/>
</dbReference>
<protein>
    <recommendedName>
        <fullName evidence="5">PIN domain-containing protein</fullName>
    </recommendedName>
</protein>
<dbReference type="InterPro" id="IPR058652">
    <property type="entry name" value="VapC50_C"/>
</dbReference>
<gene>
    <name evidence="3" type="ORF">GCM10011611_41360</name>
</gene>
<dbReference type="Pfam" id="PF13470">
    <property type="entry name" value="PIN_3"/>
    <property type="match status" value="1"/>
</dbReference>
<evidence type="ECO:0000313" key="3">
    <source>
        <dbReference type="EMBL" id="GGF30982.1"/>
    </source>
</evidence>
<dbReference type="InterPro" id="IPR002716">
    <property type="entry name" value="PIN_dom"/>
</dbReference>
<reference evidence="3" key="1">
    <citation type="journal article" date="2014" name="Int. J. Syst. Evol. Microbiol.">
        <title>Complete genome sequence of Corynebacterium casei LMG S-19264T (=DSM 44701T), isolated from a smear-ripened cheese.</title>
        <authorList>
            <consortium name="US DOE Joint Genome Institute (JGI-PGF)"/>
            <person name="Walter F."/>
            <person name="Albersmeier A."/>
            <person name="Kalinowski J."/>
            <person name="Ruckert C."/>
        </authorList>
    </citation>
    <scope>NUCLEOTIDE SEQUENCE</scope>
    <source>
        <strain evidence="3">CGMCC 1.15725</strain>
    </source>
</reference>
<keyword evidence="4" id="KW-1185">Reference proteome</keyword>
<evidence type="ECO:0000313" key="4">
    <source>
        <dbReference type="Proteomes" id="UP000646365"/>
    </source>
</evidence>
<comment type="caution">
    <text evidence="3">The sequence shown here is derived from an EMBL/GenBank/DDBJ whole genome shotgun (WGS) entry which is preliminary data.</text>
</comment>
<feature type="domain" description="VapC50 C-terminal" evidence="2">
    <location>
        <begin position="115"/>
        <end position="167"/>
    </location>
</feature>